<dbReference type="Gene3D" id="1.10.600.10">
    <property type="entry name" value="Farnesyl Diphosphate Synthase"/>
    <property type="match status" value="1"/>
</dbReference>
<protein>
    <submittedName>
        <fullName evidence="1">DH200=94 genomic scaffold, scaffold_4952</fullName>
    </submittedName>
</protein>
<dbReference type="InterPro" id="IPR008949">
    <property type="entry name" value="Isoprenoid_synthase_dom_sf"/>
</dbReference>
<dbReference type="AlphaFoldDB" id="A0A068VLT0"/>
<organism evidence="1 2">
    <name type="scientific">Coffea canephora</name>
    <name type="common">Robusta coffee</name>
    <dbReference type="NCBI Taxonomy" id="49390"/>
    <lineage>
        <taxon>Eukaryota</taxon>
        <taxon>Viridiplantae</taxon>
        <taxon>Streptophyta</taxon>
        <taxon>Embryophyta</taxon>
        <taxon>Tracheophyta</taxon>
        <taxon>Spermatophyta</taxon>
        <taxon>Magnoliopsida</taxon>
        <taxon>eudicotyledons</taxon>
        <taxon>Gunneridae</taxon>
        <taxon>Pentapetalae</taxon>
        <taxon>asterids</taxon>
        <taxon>lamiids</taxon>
        <taxon>Gentianales</taxon>
        <taxon>Rubiaceae</taxon>
        <taxon>Ixoroideae</taxon>
        <taxon>Gardenieae complex</taxon>
        <taxon>Bertiereae - Coffeeae clade</taxon>
        <taxon>Coffeeae</taxon>
        <taxon>Coffea</taxon>
    </lineage>
</organism>
<dbReference type="Gramene" id="CDP21574">
    <property type="protein sequence ID" value="CDP21574"/>
    <property type="gene ID" value="GSCOC_T00007326001"/>
</dbReference>
<evidence type="ECO:0000313" key="2">
    <source>
        <dbReference type="Proteomes" id="UP000295252"/>
    </source>
</evidence>
<dbReference type="InParanoid" id="A0A068VLT0"/>
<name>A0A068VLT0_COFCA</name>
<dbReference type="SUPFAM" id="SSF48576">
    <property type="entry name" value="Terpenoid synthases"/>
    <property type="match status" value="1"/>
</dbReference>
<reference evidence="2" key="1">
    <citation type="journal article" date="2014" name="Science">
        <title>The coffee genome provides insight into the convergent evolution of caffeine biosynthesis.</title>
        <authorList>
            <person name="Denoeud F."/>
            <person name="Carretero-Paulet L."/>
            <person name="Dereeper A."/>
            <person name="Droc G."/>
            <person name="Guyot R."/>
            <person name="Pietrella M."/>
            <person name="Zheng C."/>
            <person name="Alberti A."/>
            <person name="Anthony F."/>
            <person name="Aprea G."/>
            <person name="Aury J.M."/>
            <person name="Bento P."/>
            <person name="Bernard M."/>
            <person name="Bocs S."/>
            <person name="Campa C."/>
            <person name="Cenci A."/>
            <person name="Combes M.C."/>
            <person name="Crouzillat D."/>
            <person name="Da Silva C."/>
            <person name="Daddiego L."/>
            <person name="De Bellis F."/>
            <person name="Dussert S."/>
            <person name="Garsmeur O."/>
            <person name="Gayraud T."/>
            <person name="Guignon V."/>
            <person name="Jahn K."/>
            <person name="Jamilloux V."/>
            <person name="Joet T."/>
            <person name="Labadie K."/>
            <person name="Lan T."/>
            <person name="Leclercq J."/>
            <person name="Lepelley M."/>
            <person name="Leroy T."/>
            <person name="Li L.T."/>
            <person name="Librado P."/>
            <person name="Lopez L."/>
            <person name="Munoz A."/>
            <person name="Noel B."/>
            <person name="Pallavicini A."/>
            <person name="Perrotta G."/>
            <person name="Poncet V."/>
            <person name="Pot D."/>
            <person name="Priyono X."/>
            <person name="Rigoreau M."/>
            <person name="Rouard M."/>
            <person name="Rozas J."/>
            <person name="Tranchant-Dubreuil C."/>
            <person name="VanBuren R."/>
            <person name="Zhang Q."/>
            <person name="Andrade A.C."/>
            <person name="Argout X."/>
            <person name="Bertrand B."/>
            <person name="de Kochko A."/>
            <person name="Graziosi G."/>
            <person name="Henry R.J."/>
            <person name="Jayarama X."/>
            <person name="Ming R."/>
            <person name="Nagai C."/>
            <person name="Rounsley S."/>
            <person name="Sankoff D."/>
            <person name="Giuliano G."/>
            <person name="Albert V.A."/>
            <person name="Wincker P."/>
            <person name="Lashermes P."/>
        </authorList>
    </citation>
    <scope>NUCLEOTIDE SEQUENCE [LARGE SCALE GENOMIC DNA]</scope>
    <source>
        <strain evidence="2">cv. DH200-94</strain>
    </source>
</reference>
<dbReference type="OMA" id="SIRCYIE"/>
<proteinExistence type="predicted"/>
<accession>A0A068VLT0</accession>
<dbReference type="EMBL" id="HG744036">
    <property type="protein sequence ID" value="CDP21574.1"/>
    <property type="molecule type" value="Genomic_DNA"/>
</dbReference>
<evidence type="ECO:0000313" key="1">
    <source>
        <dbReference type="EMBL" id="CDP21574.1"/>
    </source>
</evidence>
<dbReference type="Proteomes" id="UP000295252">
    <property type="component" value="Unassembled WGS sequence"/>
</dbReference>
<gene>
    <name evidence="1" type="ORF">GSCOC_T00007326001</name>
</gene>
<dbReference type="STRING" id="49390.A0A068VLT0"/>
<dbReference type="OrthoDB" id="1936865at2759"/>
<dbReference type="PhylomeDB" id="A0A068VLT0"/>
<keyword evidence="2" id="KW-1185">Reference proteome</keyword>
<sequence length="98" mass="11236">MYSLFQEVLNVGDVPKSIRCYIEKAREHLRFLITEAWKQMEEAQTLDSPFSSTFNGIAVNLARMGLCMYQHGDGHGHQNSEPRDRIFALLFEPLCCLA</sequence>